<dbReference type="AlphaFoldDB" id="A0A382QY07"/>
<name>A0A382QY07_9ZZZZ</name>
<protein>
    <submittedName>
        <fullName evidence="2">Uncharacterized protein</fullName>
    </submittedName>
</protein>
<keyword evidence="1" id="KW-0472">Membrane</keyword>
<sequence>MRRNLKSRVVIYLAGIITCSLIYIPSAVTCQIPVFRYALERWKPDLFSVLILYHNSLSAEHLGLVDQLKQVALEEEKPANIEVQLVDANEDFRYSEKFQVGEYPISQYPLMVVRYPKWVKT</sequence>
<reference evidence="2" key="1">
    <citation type="submission" date="2018-05" db="EMBL/GenBank/DDBJ databases">
        <authorList>
            <person name="Lanie J.A."/>
            <person name="Ng W.-L."/>
            <person name="Kazmierczak K.M."/>
            <person name="Andrzejewski T.M."/>
            <person name="Davidsen T.M."/>
            <person name="Wayne K.J."/>
            <person name="Tettelin H."/>
            <person name="Glass J.I."/>
            <person name="Rusch D."/>
            <person name="Podicherti R."/>
            <person name="Tsui H.-C.T."/>
            <person name="Winkler M.E."/>
        </authorList>
    </citation>
    <scope>NUCLEOTIDE SEQUENCE</scope>
</reference>
<evidence type="ECO:0000313" key="2">
    <source>
        <dbReference type="EMBL" id="SVC89755.1"/>
    </source>
</evidence>
<keyword evidence="1" id="KW-1133">Transmembrane helix</keyword>
<evidence type="ECO:0000256" key="1">
    <source>
        <dbReference type="SAM" id="Phobius"/>
    </source>
</evidence>
<organism evidence="2">
    <name type="scientific">marine metagenome</name>
    <dbReference type="NCBI Taxonomy" id="408172"/>
    <lineage>
        <taxon>unclassified sequences</taxon>
        <taxon>metagenomes</taxon>
        <taxon>ecological metagenomes</taxon>
    </lineage>
</organism>
<feature type="non-terminal residue" evidence="2">
    <location>
        <position position="121"/>
    </location>
</feature>
<gene>
    <name evidence="2" type="ORF">METZ01_LOCUS342609</name>
</gene>
<proteinExistence type="predicted"/>
<feature type="transmembrane region" description="Helical" evidence="1">
    <location>
        <begin position="9"/>
        <end position="28"/>
    </location>
</feature>
<keyword evidence="1" id="KW-0812">Transmembrane</keyword>
<accession>A0A382QY07</accession>
<dbReference type="EMBL" id="UINC01117373">
    <property type="protein sequence ID" value="SVC89755.1"/>
    <property type="molecule type" value="Genomic_DNA"/>
</dbReference>